<proteinExistence type="predicted"/>
<dbReference type="PANTHER" id="PTHR42941">
    <property type="entry name" value="SLL1037 PROTEIN"/>
    <property type="match status" value="1"/>
</dbReference>
<dbReference type="RefSeq" id="WP_324718032.1">
    <property type="nucleotide sequence ID" value="NZ_CP141615.1"/>
</dbReference>
<evidence type="ECO:0000313" key="1">
    <source>
        <dbReference type="EMBL" id="WRP18760.1"/>
    </source>
</evidence>
<dbReference type="InterPro" id="IPR011852">
    <property type="entry name" value="TRAP_TAXI"/>
</dbReference>
<gene>
    <name evidence="1" type="ORF">U7230_07145</name>
</gene>
<dbReference type="SUPFAM" id="SSF53850">
    <property type="entry name" value="Periplasmic binding protein-like II"/>
    <property type="match status" value="1"/>
</dbReference>
<dbReference type="NCBIfam" id="TIGR02122">
    <property type="entry name" value="TRAP_TAXI"/>
    <property type="match status" value="1"/>
</dbReference>
<name>A0ABZ1C0Z6_9FIRM</name>
<dbReference type="Proteomes" id="UP001332192">
    <property type="component" value="Chromosome"/>
</dbReference>
<dbReference type="EMBL" id="CP141615">
    <property type="protein sequence ID" value="WRP18760.1"/>
    <property type="molecule type" value="Genomic_DNA"/>
</dbReference>
<evidence type="ECO:0000313" key="2">
    <source>
        <dbReference type="Proteomes" id="UP001332192"/>
    </source>
</evidence>
<keyword evidence="2" id="KW-1185">Reference proteome</keyword>
<organism evidence="1 2">
    <name type="scientific">Carboxydichorda subterranea</name>
    <dbReference type="NCBI Taxonomy" id="3109565"/>
    <lineage>
        <taxon>Bacteria</taxon>
        <taxon>Bacillati</taxon>
        <taxon>Bacillota</taxon>
        <taxon>Limnochordia</taxon>
        <taxon>Limnochordales</taxon>
        <taxon>Geochordaceae</taxon>
        <taxon>Carboxydichorda</taxon>
    </lineage>
</organism>
<dbReference type="PANTHER" id="PTHR42941:SF1">
    <property type="entry name" value="SLL1037 PROTEIN"/>
    <property type="match status" value="1"/>
</dbReference>
<accession>A0ABZ1C0Z6</accession>
<dbReference type="Pfam" id="PF16868">
    <property type="entry name" value="NMT1_3"/>
    <property type="match status" value="1"/>
</dbReference>
<sequence length="345" mass="37021">MSGSWDRRQVRAFLVVVLSLVLVTSLTGSLAALAAAGRYNVVVATGGIGGVYYYYGTAVAELISRYANLSGTAIQTAASIDDLLLIRDRTDLARGTVYCATVLPDSAYLAYTSRHERFASKPAPISILWAMYPNHLHIVTADDTGIKSLSDLKGKRVSTGAPGSGTEVEALLVLEVAGVDPARDFAKWERLGASESAQALADGSISAYFWSGGLPTASVVELGTTLSRRSRHLRLVPVPDDLARQFAVRFPGLAAPARVDASVYGTREATPTLAFWNMFVCHKDTPEEVTYAITKAVFEHLDELVRAVPPARDTTVANAAMYLGGTIPYSEGALRYFREIGAVKK</sequence>
<reference evidence="1 2" key="1">
    <citation type="journal article" date="2024" name="Front. Microbiol.">
        <title>Novel thermophilic genera Geochorda gen. nov. and Carboxydochorda gen. nov. from the deep terrestrial subsurface reveal the ecophysiological diversity in the class Limnochordia.</title>
        <authorList>
            <person name="Karnachuk O.V."/>
            <person name="Lukina A.P."/>
            <person name="Avakyan M.R."/>
            <person name="Kadnikov V.V."/>
            <person name="Begmatov S."/>
            <person name="Beletsky A.V."/>
            <person name="Vlasova K.G."/>
            <person name="Novikov A.A."/>
            <person name="Shcherbakova V.A."/>
            <person name="Mardanov A.V."/>
            <person name="Ravin N.V."/>
        </authorList>
    </citation>
    <scope>NUCLEOTIDE SEQUENCE [LARGE SCALE GENOMIC DNA]</scope>
    <source>
        <strain evidence="1 2">L945</strain>
    </source>
</reference>
<protein>
    <submittedName>
        <fullName evidence="1">TAXI family TRAP transporter solute-binding subunit</fullName>
    </submittedName>
</protein>
<dbReference type="Gene3D" id="3.40.190.10">
    <property type="entry name" value="Periplasmic binding protein-like II"/>
    <property type="match status" value="2"/>
</dbReference>